<evidence type="ECO:0000256" key="1">
    <source>
        <dbReference type="SAM" id="MobiDB-lite"/>
    </source>
</evidence>
<dbReference type="RefSeq" id="WP_386189856.1">
    <property type="nucleotide sequence ID" value="NZ_JBHSBC010000012.1"/>
</dbReference>
<dbReference type="Proteomes" id="UP001595698">
    <property type="component" value="Unassembled WGS sequence"/>
</dbReference>
<reference evidence="3" key="1">
    <citation type="journal article" date="2019" name="Int. J. Syst. Evol. Microbiol.">
        <title>The Global Catalogue of Microorganisms (GCM) 10K type strain sequencing project: providing services to taxonomists for standard genome sequencing and annotation.</title>
        <authorList>
            <consortium name="The Broad Institute Genomics Platform"/>
            <consortium name="The Broad Institute Genome Sequencing Center for Infectious Disease"/>
            <person name="Wu L."/>
            <person name="Ma J."/>
        </authorList>
    </citation>
    <scope>NUCLEOTIDE SEQUENCE [LARGE SCALE GENOMIC DNA]</scope>
    <source>
        <strain evidence="3">TBRC 7912</strain>
    </source>
</reference>
<gene>
    <name evidence="2" type="ORF">ACFOYY_12455</name>
</gene>
<name>A0ABV8EX22_9ACTN</name>
<evidence type="ECO:0000313" key="2">
    <source>
        <dbReference type="EMBL" id="MFC3980939.1"/>
    </source>
</evidence>
<protein>
    <submittedName>
        <fullName evidence="2">Uncharacterized protein</fullName>
    </submittedName>
</protein>
<keyword evidence="3" id="KW-1185">Reference proteome</keyword>
<organism evidence="2 3">
    <name type="scientific">Streptosporangium jomthongense</name>
    <dbReference type="NCBI Taxonomy" id="1193683"/>
    <lineage>
        <taxon>Bacteria</taxon>
        <taxon>Bacillati</taxon>
        <taxon>Actinomycetota</taxon>
        <taxon>Actinomycetes</taxon>
        <taxon>Streptosporangiales</taxon>
        <taxon>Streptosporangiaceae</taxon>
        <taxon>Streptosporangium</taxon>
    </lineage>
</organism>
<proteinExistence type="predicted"/>
<feature type="region of interest" description="Disordered" evidence="1">
    <location>
        <begin position="23"/>
        <end position="49"/>
    </location>
</feature>
<accession>A0ABV8EX22</accession>
<evidence type="ECO:0000313" key="3">
    <source>
        <dbReference type="Proteomes" id="UP001595698"/>
    </source>
</evidence>
<dbReference type="EMBL" id="JBHSBC010000012">
    <property type="protein sequence ID" value="MFC3980939.1"/>
    <property type="molecule type" value="Genomic_DNA"/>
</dbReference>
<comment type="caution">
    <text evidence="2">The sequence shown here is derived from an EMBL/GenBank/DDBJ whole genome shotgun (WGS) entry which is preliminary data.</text>
</comment>
<sequence>MPHRTSVLAVAAALGHLLVPAPHGHRSSAAELGGVRVRADGGPGSGRWS</sequence>